<dbReference type="EMBL" id="MGDF01000009">
    <property type="protein sequence ID" value="OGL47542.1"/>
    <property type="molecule type" value="Genomic_DNA"/>
</dbReference>
<sequence>MSNLKRLNLKNYPSFITTKTIGNIILFNKQENAEAVISAIYFGRRRNWFNLIAFVVMPDHLHLIVVPELKNISQTMHSIKSFSSKEINKINNRVGRIWQSSFRDFTIYTKTQLLEKIIYIHYNPIRKGLILEASKYNFSSANPIHETDIELIL</sequence>
<name>A0A1F7S155_9BACT</name>
<dbReference type="Gene3D" id="3.30.70.1290">
    <property type="entry name" value="Transposase IS200-like"/>
    <property type="match status" value="1"/>
</dbReference>
<dbReference type="GO" id="GO:0004803">
    <property type="term" value="F:transposase activity"/>
    <property type="evidence" value="ECO:0007669"/>
    <property type="project" value="InterPro"/>
</dbReference>
<dbReference type="InterPro" id="IPR002686">
    <property type="entry name" value="Transposase_17"/>
</dbReference>
<reference evidence="2 3" key="1">
    <citation type="journal article" date="2016" name="Nat. Commun.">
        <title>Thousands of microbial genomes shed light on interconnected biogeochemical processes in an aquifer system.</title>
        <authorList>
            <person name="Anantharaman K."/>
            <person name="Brown C.T."/>
            <person name="Hug L.A."/>
            <person name="Sharon I."/>
            <person name="Castelle C.J."/>
            <person name="Probst A.J."/>
            <person name="Thomas B.C."/>
            <person name="Singh A."/>
            <person name="Wilkins M.J."/>
            <person name="Karaoz U."/>
            <person name="Brodie E.L."/>
            <person name="Williams K.H."/>
            <person name="Hubbard S.S."/>
            <person name="Banfield J.F."/>
        </authorList>
    </citation>
    <scope>NUCLEOTIDE SEQUENCE [LARGE SCALE GENOMIC DNA]</scope>
</reference>
<feature type="domain" description="Transposase IS200-like" evidence="1">
    <location>
        <begin position="9"/>
        <end position="123"/>
    </location>
</feature>
<evidence type="ECO:0000313" key="2">
    <source>
        <dbReference type="EMBL" id="OGL47542.1"/>
    </source>
</evidence>
<dbReference type="GO" id="GO:0006313">
    <property type="term" value="P:DNA transposition"/>
    <property type="evidence" value="ECO:0007669"/>
    <property type="project" value="InterPro"/>
</dbReference>
<dbReference type="AlphaFoldDB" id="A0A1F7S155"/>
<dbReference type="SUPFAM" id="SSF143422">
    <property type="entry name" value="Transposase IS200-like"/>
    <property type="match status" value="1"/>
</dbReference>
<comment type="caution">
    <text evidence="2">The sequence shown here is derived from an EMBL/GenBank/DDBJ whole genome shotgun (WGS) entry which is preliminary data.</text>
</comment>
<protein>
    <recommendedName>
        <fullName evidence="1">Transposase IS200-like domain-containing protein</fullName>
    </recommendedName>
</protein>
<accession>A0A1F7S155</accession>
<proteinExistence type="predicted"/>
<dbReference type="PANTHER" id="PTHR34322:SF2">
    <property type="entry name" value="TRANSPOSASE IS200-LIKE DOMAIN-CONTAINING PROTEIN"/>
    <property type="match status" value="1"/>
</dbReference>
<dbReference type="NCBIfam" id="NF047646">
    <property type="entry name" value="REP_Tyr_transpos"/>
    <property type="match status" value="1"/>
</dbReference>
<organism evidence="2 3">
    <name type="scientific">Candidatus Schekmanbacteria bacterium RBG_16_38_11</name>
    <dbReference type="NCBI Taxonomy" id="1817880"/>
    <lineage>
        <taxon>Bacteria</taxon>
        <taxon>Candidatus Schekmaniibacteriota</taxon>
    </lineage>
</organism>
<dbReference type="GO" id="GO:0003677">
    <property type="term" value="F:DNA binding"/>
    <property type="evidence" value="ECO:0007669"/>
    <property type="project" value="InterPro"/>
</dbReference>
<evidence type="ECO:0000313" key="3">
    <source>
        <dbReference type="Proteomes" id="UP000178435"/>
    </source>
</evidence>
<dbReference type="Proteomes" id="UP000178435">
    <property type="component" value="Unassembled WGS sequence"/>
</dbReference>
<dbReference type="SMART" id="SM01321">
    <property type="entry name" value="Y1_Tnp"/>
    <property type="match status" value="1"/>
</dbReference>
<dbReference type="Pfam" id="PF01797">
    <property type="entry name" value="Y1_Tnp"/>
    <property type="match status" value="1"/>
</dbReference>
<gene>
    <name evidence="2" type="ORF">A2149_07900</name>
</gene>
<evidence type="ECO:0000259" key="1">
    <source>
        <dbReference type="SMART" id="SM01321"/>
    </source>
</evidence>
<dbReference type="PANTHER" id="PTHR34322">
    <property type="entry name" value="TRANSPOSASE, Y1_TNP DOMAIN-CONTAINING"/>
    <property type="match status" value="1"/>
</dbReference>
<dbReference type="InterPro" id="IPR036515">
    <property type="entry name" value="Transposase_17_sf"/>
</dbReference>